<dbReference type="GeneTree" id="ENSGT00940000164142"/>
<feature type="transmembrane region" description="Helical" evidence="11">
    <location>
        <begin position="1452"/>
        <end position="1472"/>
    </location>
</feature>
<feature type="transmembrane region" description="Helical" evidence="11">
    <location>
        <begin position="1559"/>
        <end position="1581"/>
    </location>
</feature>
<feature type="region of interest" description="Disordered" evidence="10">
    <location>
        <begin position="1092"/>
        <end position="1113"/>
    </location>
</feature>
<keyword evidence="3" id="KW-0813">Transport</keyword>
<evidence type="ECO:0000259" key="15">
    <source>
        <dbReference type="Pfam" id="PF24871"/>
    </source>
</evidence>
<feature type="transmembrane region" description="Helical" evidence="11">
    <location>
        <begin position="827"/>
        <end position="846"/>
    </location>
</feature>
<dbReference type="GO" id="GO:0005886">
    <property type="term" value="C:plasma membrane"/>
    <property type="evidence" value="ECO:0007669"/>
    <property type="project" value="UniProtKB-SubCell"/>
</dbReference>
<dbReference type="Proteomes" id="UP000265100">
    <property type="component" value="Chromosome 20"/>
</dbReference>
<keyword evidence="9" id="KW-0407">Ion channel</keyword>
<feature type="region of interest" description="Disordered" evidence="10">
    <location>
        <begin position="1192"/>
        <end position="1213"/>
    </location>
</feature>
<feature type="transmembrane region" description="Helical" evidence="11">
    <location>
        <begin position="148"/>
        <end position="171"/>
    </location>
</feature>
<dbReference type="Pfam" id="PF24871">
    <property type="entry name" value="Piezo_TM1-24"/>
    <property type="match status" value="3"/>
</dbReference>
<feature type="transmembrane region" description="Helical" evidence="11">
    <location>
        <begin position="267"/>
        <end position="283"/>
    </location>
</feature>
<keyword evidence="5 11" id="KW-0812">Transmembrane</keyword>
<feature type="domain" description="Piezo non-specific cation channel cap" evidence="12">
    <location>
        <begin position="1761"/>
        <end position="1873"/>
    </location>
</feature>
<name>A0A3P8QPV7_ASTCA</name>
<protein>
    <recommendedName>
        <fullName evidence="19">Piezo-type mechanosensitive ion channel component</fullName>
    </recommendedName>
</protein>
<feature type="transmembrane region" description="Helical" evidence="11">
    <location>
        <begin position="716"/>
        <end position="738"/>
    </location>
</feature>
<feature type="transmembrane region" description="Helical" evidence="11">
    <location>
        <begin position="343"/>
        <end position="362"/>
    </location>
</feature>
<reference evidence="17" key="1">
    <citation type="submission" date="2018-05" db="EMBL/GenBank/DDBJ databases">
        <authorList>
            <person name="Datahose"/>
        </authorList>
    </citation>
    <scope>NUCLEOTIDE SEQUENCE</scope>
</reference>
<evidence type="ECO:0000313" key="18">
    <source>
        <dbReference type="Proteomes" id="UP000265100"/>
    </source>
</evidence>
<dbReference type="PANTHER" id="PTHR47049">
    <property type="entry name" value="PIEZO-TYPE MECHANOSENSITIVE ION CHANNEL HOMOLOG"/>
    <property type="match status" value="1"/>
</dbReference>
<feature type="compositionally biased region" description="Acidic residues" evidence="10">
    <location>
        <begin position="1092"/>
        <end position="1101"/>
    </location>
</feature>
<feature type="domain" description="Piezo THU9 and anchor" evidence="16">
    <location>
        <begin position="1491"/>
        <end position="1727"/>
    </location>
</feature>
<reference evidence="17" key="3">
    <citation type="submission" date="2025-09" db="UniProtKB">
        <authorList>
            <consortium name="Ensembl"/>
        </authorList>
    </citation>
    <scope>IDENTIFICATION</scope>
</reference>
<feature type="transmembrane region" description="Helical" evidence="11">
    <location>
        <begin position="217"/>
        <end position="237"/>
    </location>
</feature>
<reference evidence="17" key="2">
    <citation type="submission" date="2025-08" db="UniProtKB">
        <authorList>
            <consortium name="Ensembl"/>
        </authorList>
    </citation>
    <scope>IDENTIFICATION</scope>
</reference>
<comment type="similarity">
    <text evidence="2">Belongs to the PIEZO (TC 1.A.75) family.</text>
</comment>
<evidence type="ECO:0000256" key="6">
    <source>
        <dbReference type="ARBA" id="ARBA00022989"/>
    </source>
</evidence>
<keyword evidence="8 11" id="KW-0472">Membrane</keyword>
<feature type="domain" description="Piezo TM25-28" evidence="13">
    <location>
        <begin position="870"/>
        <end position="1057"/>
    </location>
</feature>
<evidence type="ECO:0000259" key="12">
    <source>
        <dbReference type="Pfam" id="PF12166"/>
    </source>
</evidence>
<feature type="transmembrane region" description="Helical" evidence="11">
    <location>
        <begin position="1937"/>
        <end position="1960"/>
    </location>
</feature>
<evidence type="ECO:0000256" key="1">
    <source>
        <dbReference type="ARBA" id="ARBA00004651"/>
    </source>
</evidence>
<feature type="transmembrane region" description="Helical" evidence="11">
    <location>
        <begin position="772"/>
        <end position="794"/>
    </location>
</feature>
<feature type="region of interest" description="Disordered" evidence="10">
    <location>
        <begin position="470"/>
        <end position="508"/>
    </location>
</feature>
<dbReference type="STRING" id="8154.ENSACLP00000031695"/>
<sequence>MCIFRFSSVDPGNIVRLLLPDVGLLVSTLFILRLCRKLLRPVPQVNLHENGIPPSDPQVTTRLSTAIVTMTQHYPWGINHKAQGPESAQQRLQSSLLETIMNTAGKVVVTLLLGLAGIILPSLTSGVYFGVFLGLVWWWVLGRSISMLLFSSLCVMMAIFSGGHLLVLYLYQLPLSQELIPPEDVYPRLFGMIGVIRSDTSNLHSLSVHTNVSWPDFLNPLVLLLLYYTLVALLHKWVHVTEKVRVCVCFCYDIHCIQIWSITYNNWLTFAMLVWSCVIWMMRDRRRYAMMSAPFLAIYGTVLVVLGFLSGLRLSRAELYPGLPPAVIVDFDLNSYHPAPCVVVYKILYIVLFLFCVVLYQIRYDVWRRLLKTFWAVVVGYSMVVLIAIYMYQFRSVSGLFRQIMGMSEEGLRDLGLERYDTVELFARILLPATFLLACILQLHYFNFDFLTLTDLDNVPVRETSRLVKEQMGNGKSQETLASIGQQSSSEKGAEEQEEETGEGKTVHSSSEDKWIVIVDRASLLLIQGLSGFRRLQELSWRLMELHSLKIVSSGIIWVSLQEVSLMNLLFLVLWAFALPFPRLRPLASNISAVWACVMVVCKMFYQLKVIKPLDYSSNCTLKGNMVELLRRSILYIEPVDPVYWCGALRKCEGRILPCLRNHLMVLGLLVFESTVHRHQLYFRLNNSLKPPPFSIIFQGITRQHLDHGILPCIKYFINFFFYKFGLEISLIVAVNVIGQRMDFYALLHSCALLAVLSRRRRKAIGEVWSKYCTFTAGLMVLQYLLCIGIPPAFCVDYPWRTAVHPLSSNVIKWFYMPDFAMRPNPLFIFYDYLLLLCSSLQWHVFEEENRAAVRLLAGDNVEISRSLDPCSFNQFIPVDNFLHCRCYLDMVKVFVFSYFFWLVLCLIFITGTTRINIFCLGYLVACFYFMLFGGSVLMQPVRYILRLWDWLIGYTCFVIAMKNLLGSCAYLDSLVKNSCWLIQAFSMFCTIKGYDVPDPDDECELPAGEAGIVWDAICFTVLLAQRRVFLSYYFLYVVSDLKSSKILASRSVLHFQVYRSDASGMSVCACSFDTVLFNTVENNCGYHLFESDSEEEEEEVPEKTEEEQPPKKKSRIISTIKFSWVFLQSLLDDLTEGLNSFCKDNLGISKVLRFERALLNQQQKKGKEVSQESVKQFYENWKSRQNTLSSQDNLDKSLSAPGSPPASPSSQHAYKKLKNQASKISWGSSVSRYTQTTYMFENDEISESDKFFVTLPRPLKLLFALYNTMVSKSEMLCYFVIILNHIVSASLLSLILPILIFLWAMLSVPRPTKRFWMTAIIYTELTVVVKYFFQFGFFPWTTSAYRGINADRPFALPNIIGVEKKDGYVLFDLIQLLALFFHRSILKCHGLWDNKEVEMPDFFKKLKKKVDKKKTGAEKMGSREQPPRRLRFLPLQASTTSLFCRLKKEELPVSVLLCSLFSFCSGLHIYLPIRQFFYDIIHPDYSPVCDVYALMFLIDVVNFIVTIYGYWAFGKYSAAADITESLSEDQVPEAFLVMLLIQFGTMIVDRALYLKKSLLGKCVFQVVLVFGIHFWMFFILPGVTERRFNRNPVAQLWYFVKCIYFGLSAYQIKCGYPNRILGNFLTKNYNYLNLFLFQGFRMVPFLTELRAVMDWVWTDTTLSLSSWICVEDIYANIFVLKCWRESEKKFPHPPGQKKKKVVKYGMGGFIIFALISIIWFPLLFMSLVQSAAGVTNQPLDVSIQLSIPLFTMSAQEQNLVPYTEAKFNRLTKVYATHPSAMQFIMNYEAEDILVAKIKSDASLLWTISPASRTAMIQELSNSSHIYMTLRWTLIRNASISMNAETVGEHTVKFDDKTLREGIVRMLKGNSNRPDLQALAFFRPMSIQLQQVNGTSKKEADQWWVVEECSPVVTSSEHKCQSIELVVFSDKVSPSSLGFLAGHGIVGLYMSVVLVIGKFVREFFNGISRSIMFEELPCVDRVLKLCTDIFVVRETGEMELEETLFEKLIFLYRSPETMIKMTREKKDS</sequence>
<evidence type="ECO:0008006" key="19">
    <source>
        <dbReference type="Google" id="ProtNLM"/>
    </source>
</evidence>
<keyword evidence="7" id="KW-0406">Ion transport</keyword>
<proteinExistence type="inferred from homology"/>
<dbReference type="InterPro" id="IPR031334">
    <property type="entry name" value="Piezo_cap_dom"/>
</dbReference>
<organism evidence="17 18">
    <name type="scientific">Astatotilapia calliptera</name>
    <name type="common">Eastern happy</name>
    <name type="synonym">Chromis callipterus</name>
    <dbReference type="NCBI Taxonomy" id="8154"/>
    <lineage>
        <taxon>Eukaryota</taxon>
        <taxon>Metazoa</taxon>
        <taxon>Chordata</taxon>
        <taxon>Craniata</taxon>
        <taxon>Vertebrata</taxon>
        <taxon>Euteleostomi</taxon>
        <taxon>Actinopterygii</taxon>
        <taxon>Neopterygii</taxon>
        <taxon>Teleostei</taxon>
        <taxon>Neoteleostei</taxon>
        <taxon>Acanthomorphata</taxon>
        <taxon>Ovalentaria</taxon>
        <taxon>Cichlomorphae</taxon>
        <taxon>Cichliformes</taxon>
        <taxon>Cichlidae</taxon>
        <taxon>African cichlids</taxon>
        <taxon>Pseudocrenilabrinae</taxon>
        <taxon>Haplochromini</taxon>
        <taxon>Astatotilapia</taxon>
    </lineage>
</organism>
<evidence type="ECO:0000256" key="8">
    <source>
        <dbReference type="ARBA" id="ARBA00023136"/>
    </source>
</evidence>
<feature type="transmembrane region" description="Helical" evidence="11">
    <location>
        <begin position="1707"/>
        <end position="1729"/>
    </location>
</feature>
<evidence type="ECO:0000256" key="3">
    <source>
        <dbReference type="ARBA" id="ARBA00022448"/>
    </source>
</evidence>
<dbReference type="PANTHER" id="PTHR47049:SF7">
    <property type="entry name" value="PIEZO-TYPE MECHANOSENSITIVE ION CHANNEL COMPONENT 2 ISOFORM X1"/>
    <property type="match status" value="1"/>
</dbReference>
<comment type="subcellular location">
    <subcellularLocation>
        <location evidence="1">Cell membrane</location>
        <topology evidence="1">Multi-pass membrane protein</topology>
    </subcellularLocation>
</comment>
<evidence type="ECO:0000256" key="4">
    <source>
        <dbReference type="ARBA" id="ARBA00022475"/>
    </source>
</evidence>
<feature type="domain" description="Piezo non-specific cation channel cap" evidence="12">
    <location>
        <begin position="1877"/>
        <end position="2024"/>
    </location>
</feature>
<keyword evidence="18" id="KW-1185">Reference proteome</keyword>
<dbReference type="OMA" id="VGLHIYL"/>
<evidence type="ECO:0000259" key="14">
    <source>
        <dbReference type="Pfam" id="PF23188"/>
    </source>
</evidence>
<keyword evidence="4" id="KW-1003">Cell membrane</keyword>
<dbReference type="Bgee" id="ENSACLG00000021459">
    <property type="expression patterns" value="Expressed in anal fin"/>
</dbReference>
<evidence type="ECO:0000313" key="17">
    <source>
        <dbReference type="Ensembl" id="ENSACLP00000031695.2"/>
    </source>
</evidence>
<evidence type="ECO:0000256" key="9">
    <source>
        <dbReference type="ARBA" id="ARBA00023303"/>
    </source>
</evidence>
<dbReference type="InterPro" id="IPR056768">
    <property type="entry name" value="THU_Piezo"/>
</dbReference>
<feature type="domain" description="Piezo TM1-24" evidence="15">
    <location>
        <begin position="342"/>
        <end position="451"/>
    </location>
</feature>
<dbReference type="Pfam" id="PF23188">
    <property type="entry name" value="THU_Piezo1"/>
    <property type="match status" value="1"/>
</dbReference>
<feature type="transmembrane region" description="Helical" evidence="11">
    <location>
        <begin position="891"/>
        <end position="910"/>
    </location>
</feature>
<feature type="transmembrane region" description="Helical" evidence="11">
    <location>
        <begin position="1316"/>
        <end position="1334"/>
    </location>
</feature>
<evidence type="ECO:0000256" key="11">
    <source>
        <dbReference type="SAM" id="Phobius"/>
    </source>
</evidence>
<accession>A0A3P8QPV7</accession>
<dbReference type="AlphaFoldDB" id="A0A3P8QPV7"/>
<evidence type="ECO:0000256" key="10">
    <source>
        <dbReference type="SAM" id="MobiDB-lite"/>
    </source>
</evidence>
<dbReference type="Pfam" id="PF15917">
    <property type="entry name" value="Piezo_TM25-28"/>
    <property type="match status" value="1"/>
</dbReference>
<feature type="domain" description="Piezo TM1-24" evidence="15">
    <location>
        <begin position="259"/>
        <end position="341"/>
    </location>
</feature>
<dbReference type="GO" id="GO:0008381">
    <property type="term" value="F:mechanosensitive monoatomic ion channel activity"/>
    <property type="evidence" value="ECO:0007669"/>
    <property type="project" value="InterPro"/>
</dbReference>
<feature type="compositionally biased region" description="Basic and acidic residues" evidence="10">
    <location>
        <begin position="1102"/>
        <end position="1111"/>
    </location>
</feature>
<evidence type="ECO:0000256" key="5">
    <source>
        <dbReference type="ARBA" id="ARBA00022692"/>
    </source>
</evidence>
<dbReference type="Pfam" id="PF24874">
    <property type="entry name" value="Piezo_THU9_anchor"/>
    <property type="match status" value="1"/>
</dbReference>
<feature type="transmembrane region" description="Helical" evidence="11">
    <location>
        <begin position="295"/>
        <end position="314"/>
    </location>
</feature>
<evidence type="ECO:0000259" key="16">
    <source>
        <dbReference type="Pfam" id="PF24874"/>
    </source>
</evidence>
<evidence type="ECO:0000256" key="2">
    <source>
        <dbReference type="ARBA" id="ARBA00007821"/>
    </source>
</evidence>
<dbReference type="Pfam" id="PF12166">
    <property type="entry name" value="Piezo_cap"/>
    <property type="match status" value="2"/>
</dbReference>
<evidence type="ECO:0000256" key="7">
    <source>
        <dbReference type="ARBA" id="ARBA00023065"/>
    </source>
</evidence>
<dbReference type="InterPro" id="IPR056770">
    <property type="entry name" value="Piezo_THU9_anchor"/>
</dbReference>
<dbReference type="InterPro" id="IPR056769">
    <property type="entry name" value="Piezo_TM1-24"/>
</dbReference>
<dbReference type="Ensembl" id="ENSACLT00000032439.2">
    <property type="protein sequence ID" value="ENSACLP00000031695.2"/>
    <property type="gene ID" value="ENSACLG00000021459.2"/>
</dbReference>
<feature type="compositionally biased region" description="Polar residues" evidence="10">
    <location>
        <begin position="474"/>
        <end position="484"/>
    </location>
</feature>
<feature type="domain" description="Piezo transmembrane helical unit" evidence="14">
    <location>
        <begin position="1271"/>
        <end position="1394"/>
    </location>
</feature>
<feature type="transmembrane region" description="Helical" evidence="11">
    <location>
        <begin position="1279"/>
        <end position="1304"/>
    </location>
</feature>
<dbReference type="InterPro" id="IPR027272">
    <property type="entry name" value="Piezo"/>
</dbReference>
<feature type="transmembrane region" description="Helical" evidence="11">
    <location>
        <begin position="1492"/>
        <end position="1514"/>
    </location>
</feature>
<keyword evidence="6 11" id="KW-1133">Transmembrane helix</keyword>
<feature type="transmembrane region" description="Helical" evidence="11">
    <location>
        <begin position="551"/>
        <end position="575"/>
    </location>
</feature>
<feature type="transmembrane region" description="Helical" evidence="11">
    <location>
        <begin position="916"/>
        <end position="939"/>
    </location>
</feature>
<dbReference type="InterPro" id="IPR031805">
    <property type="entry name" value="Piezo_TM25-28"/>
</dbReference>
<feature type="transmembrane region" description="Helical" evidence="11">
    <location>
        <begin position="374"/>
        <end position="392"/>
    </location>
</feature>
<feature type="transmembrane region" description="Helical" evidence="11">
    <location>
        <begin position="425"/>
        <end position="446"/>
    </location>
</feature>
<feature type="domain" description="Piezo TM1-24" evidence="15">
    <location>
        <begin position="3"/>
        <end position="243"/>
    </location>
</feature>
<evidence type="ECO:0000259" key="13">
    <source>
        <dbReference type="Pfam" id="PF15917"/>
    </source>
</evidence>